<evidence type="ECO:0000256" key="7">
    <source>
        <dbReference type="ARBA" id="ARBA00047899"/>
    </source>
</evidence>
<dbReference type="GO" id="GO:0000226">
    <property type="term" value="P:microtubule cytoskeleton organization"/>
    <property type="evidence" value="ECO:0000318"/>
    <property type="project" value="GO_Central"/>
</dbReference>
<dbReference type="GO" id="GO:0035556">
    <property type="term" value="P:intracellular signal transduction"/>
    <property type="evidence" value="ECO:0000318"/>
    <property type="project" value="GO_Central"/>
</dbReference>
<sequence length="462" mass="52083">MAACYFCNMVIWLNTIKYSSKKKKRILSEVSILKMLHHPNIICLYQVLVTVKHVHLVTEVAPGGTLYDLIAEDGPLHEEVAKKHFGQIMLATKYCHTLNIVHRDIKPQNIMEDDDGLMKVIDFGLAAHQRPGTLLSGKCGTKRFAAPEILLGEPYDRKKSDVWSLGMLLYFMTAGFVPFKRVTNKDTEEEIVTRTYVIPSHFSGQLENLIHQMLTVPIEKRPFIEAIEEHAWVIKSEPNMSPKTYPDTQIIHVLCGMGFNASEIRESLKNQKFDAPMGAYLILKEQQDKRVEYTSITSSKPLNLCPTPSPSESYPSVSGLPLVRSEPNFCPLHIWPSGEHGPVALAPSRYKVARSVSMPPISLDCTSKKSSTFSCYLHSGHGSDPCICRSLLEDELPVLPDQDYDIETSSPPQQMGCFKRLRNSIRECLSRLSCLPRAWKKRTQQRFSKKVAPLKEAGGQTQ</sequence>
<dbReference type="PANTHER" id="PTHR24346">
    <property type="entry name" value="MAP/MICROTUBULE AFFINITY-REGULATING KINASE"/>
    <property type="match status" value="1"/>
</dbReference>
<dbReference type="GO" id="GO:0005737">
    <property type="term" value="C:cytoplasm"/>
    <property type="evidence" value="ECO:0000318"/>
    <property type="project" value="GO_Central"/>
</dbReference>
<evidence type="ECO:0000256" key="8">
    <source>
        <dbReference type="ARBA" id="ARBA00048679"/>
    </source>
</evidence>
<dbReference type="Gene3D" id="1.10.510.10">
    <property type="entry name" value="Transferase(Phosphotransferase) domain 1"/>
    <property type="match status" value="1"/>
</dbReference>
<reference evidence="11" key="2">
    <citation type="submission" date="2025-05" db="UniProtKB">
        <authorList>
            <consortium name="Ensembl"/>
        </authorList>
    </citation>
    <scope>IDENTIFICATION</scope>
    <source>
        <strain evidence="11">Brown Norway</strain>
    </source>
</reference>
<protein>
    <recommendedName>
        <fullName evidence="1">non-specific serine/threonine protein kinase</fullName>
        <ecNumber evidence="1">2.7.11.1</ecNumber>
    </recommendedName>
</protein>
<comment type="catalytic activity">
    <reaction evidence="8">
        <text>L-seryl-[protein] + ATP = O-phospho-L-seryl-[protein] + ADP + H(+)</text>
        <dbReference type="Rhea" id="RHEA:17989"/>
        <dbReference type="Rhea" id="RHEA-COMP:9863"/>
        <dbReference type="Rhea" id="RHEA-COMP:11604"/>
        <dbReference type="ChEBI" id="CHEBI:15378"/>
        <dbReference type="ChEBI" id="CHEBI:29999"/>
        <dbReference type="ChEBI" id="CHEBI:30616"/>
        <dbReference type="ChEBI" id="CHEBI:83421"/>
        <dbReference type="ChEBI" id="CHEBI:456216"/>
        <dbReference type="EC" id="2.7.11.1"/>
    </reaction>
</comment>
<dbReference type="EC" id="2.7.11.1" evidence="1"/>
<dbReference type="PROSITE" id="PS50030">
    <property type="entry name" value="UBA"/>
    <property type="match status" value="1"/>
</dbReference>
<accession>A0A8I6A8U4</accession>
<dbReference type="PANTHER" id="PTHR24346:SF56">
    <property type="entry name" value="SERINE_THREONINE-PROTEIN KINASE MARK2"/>
    <property type="match status" value="1"/>
</dbReference>
<keyword evidence="4" id="KW-0547">Nucleotide-binding</keyword>
<dbReference type="InterPro" id="IPR011009">
    <property type="entry name" value="Kinase-like_dom_sf"/>
</dbReference>
<dbReference type="KEGG" id="rno:108348307"/>
<dbReference type="Ensembl" id="ENSRNOT00000113447.2">
    <property type="protein sequence ID" value="ENSRNOP00000094261.1"/>
    <property type="gene ID" value="ENSRNOG00000066428.2"/>
</dbReference>
<keyword evidence="12" id="KW-1185">Reference proteome</keyword>
<evidence type="ECO:0000313" key="11">
    <source>
        <dbReference type="Ensembl" id="ENSRNOP00000087880.1"/>
    </source>
</evidence>
<feature type="domain" description="UBA" evidence="10">
    <location>
        <begin position="245"/>
        <end position="285"/>
    </location>
</feature>
<dbReference type="AlphaFoldDB" id="A0A8I6A8U4"/>
<dbReference type="FunFam" id="1.10.510.10:FF:000571">
    <property type="entry name" value="Maternal embryonic leucine zipper kinase"/>
    <property type="match status" value="1"/>
</dbReference>
<comment type="catalytic activity">
    <reaction evidence="7">
        <text>L-threonyl-[protein] + ATP = O-phospho-L-threonyl-[protein] + ADP + H(+)</text>
        <dbReference type="Rhea" id="RHEA:46608"/>
        <dbReference type="Rhea" id="RHEA-COMP:11060"/>
        <dbReference type="Rhea" id="RHEA-COMP:11605"/>
        <dbReference type="ChEBI" id="CHEBI:15378"/>
        <dbReference type="ChEBI" id="CHEBI:30013"/>
        <dbReference type="ChEBI" id="CHEBI:30616"/>
        <dbReference type="ChEBI" id="CHEBI:61977"/>
        <dbReference type="ChEBI" id="CHEBI:456216"/>
        <dbReference type="EC" id="2.7.11.1"/>
    </reaction>
</comment>
<evidence type="ECO:0000256" key="1">
    <source>
        <dbReference type="ARBA" id="ARBA00012513"/>
    </source>
</evidence>
<keyword evidence="3" id="KW-0808">Transferase</keyword>
<dbReference type="GO" id="GO:0050321">
    <property type="term" value="F:tau-protein kinase activity"/>
    <property type="evidence" value="ECO:0000318"/>
    <property type="project" value="GO_Central"/>
</dbReference>
<keyword evidence="2" id="KW-0723">Serine/threonine-protein kinase</keyword>
<name>A0A8I6A8U4_RAT</name>
<dbReference type="RefSeq" id="XP_063124260.1">
    <property type="nucleotide sequence ID" value="XM_063268190.1"/>
</dbReference>
<organism evidence="11 12">
    <name type="scientific">Rattus norvegicus</name>
    <name type="common">Rat</name>
    <dbReference type="NCBI Taxonomy" id="10116"/>
    <lineage>
        <taxon>Eukaryota</taxon>
        <taxon>Metazoa</taxon>
        <taxon>Chordata</taxon>
        <taxon>Craniata</taxon>
        <taxon>Vertebrata</taxon>
        <taxon>Euteleostomi</taxon>
        <taxon>Mammalia</taxon>
        <taxon>Eutheria</taxon>
        <taxon>Euarchontoglires</taxon>
        <taxon>Glires</taxon>
        <taxon>Rodentia</taxon>
        <taxon>Myomorpha</taxon>
        <taxon>Muroidea</taxon>
        <taxon>Muridae</taxon>
        <taxon>Murinae</taxon>
        <taxon>Rattus</taxon>
    </lineage>
</organism>
<dbReference type="Pfam" id="PF00069">
    <property type="entry name" value="Pkinase"/>
    <property type="match status" value="1"/>
</dbReference>
<dbReference type="Proteomes" id="UP000002494">
    <property type="component" value="Chromosome 9"/>
</dbReference>
<dbReference type="GeneTree" id="ENSGT00940000166239"/>
<evidence type="ECO:0000256" key="2">
    <source>
        <dbReference type="ARBA" id="ARBA00022527"/>
    </source>
</evidence>
<evidence type="ECO:0000259" key="9">
    <source>
        <dbReference type="PROSITE" id="PS50011"/>
    </source>
</evidence>
<keyword evidence="6" id="KW-0067">ATP-binding</keyword>
<dbReference type="Gene3D" id="3.30.200.20">
    <property type="entry name" value="Phosphorylase Kinase, domain 1"/>
    <property type="match status" value="1"/>
</dbReference>
<evidence type="ECO:0000256" key="4">
    <source>
        <dbReference type="ARBA" id="ARBA00022741"/>
    </source>
</evidence>
<dbReference type="PROSITE" id="PS50011">
    <property type="entry name" value="PROTEIN_KINASE_DOM"/>
    <property type="match status" value="1"/>
</dbReference>
<dbReference type="GeneID" id="108348307"/>
<dbReference type="Ensembl" id="ENSRNOT00000097983.2">
    <property type="protein sequence ID" value="ENSRNOP00000087880.1"/>
    <property type="gene ID" value="ENSRNOG00000066428.2"/>
</dbReference>
<reference evidence="11 12" key="1">
    <citation type="journal article" date="2004" name="Nature">
        <title>Genome sequence of the Brown Norway rat yields insights into mammalian evolution.</title>
        <authorList>
            <consortium name="Rat Genome Sequencing Project Consortium"/>
            <person name="Gibbs R.A."/>
            <person name="Weinstock G.M."/>
            <person name="Metzker M.L."/>
            <person name="Muzny D.M."/>
            <person name="Sodergren E.J."/>
            <person name="Scherer S."/>
            <person name="Scott G."/>
            <person name="Steffen D."/>
            <person name="Worley K.C."/>
            <person name="Burch P.E."/>
            <person name="Okwuonu G."/>
            <person name="Hines S."/>
            <person name="Lewis L."/>
            <person name="Deramo C."/>
            <person name="Delgado O."/>
            <person name="Dugan-Rocha S."/>
            <person name="Miner G."/>
            <person name="Morgan M."/>
            <person name="Hawes A."/>
            <person name="Gill R."/>
            <person name="Holt R.A."/>
            <person name="Adams M.D."/>
            <person name="Amanatides P.G."/>
            <person name="Baden-Tillson H."/>
            <person name="Barnstead M."/>
            <person name="Chin S."/>
            <person name="Evans C.A."/>
            <person name="Ferriera S."/>
            <person name="Fosler C."/>
            <person name="Glodek A."/>
            <person name="Gu Z."/>
            <person name="Jennings D."/>
            <person name="Kraft C.L."/>
            <person name="Nguyen T."/>
            <person name="Pfannkoch C.M."/>
            <person name="Sitter C."/>
            <person name="Sutton G.G."/>
            <person name="Venter J.C."/>
            <person name="Woodage T."/>
            <person name="Smith D."/>
            <person name="Lee H.-M."/>
            <person name="Gustafson E."/>
            <person name="Cahill P."/>
            <person name="Kana A."/>
            <person name="Doucette-Stamm L."/>
            <person name="Weinstock K."/>
            <person name="Fechtel K."/>
            <person name="Weiss R.B."/>
            <person name="Dunn D.M."/>
            <person name="Green E.D."/>
            <person name="Blakesley R.W."/>
            <person name="Bouffard G.G."/>
            <person name="De Jong P.J."/>
            <person name="Osoegawa K."/>
            <person name="Zhu B."/>
            <person name="Marra M."/>
            <person name="Schein J."/>
            <person name="Bosdet I."/>
            <person name="Fjell C."/>
            <person name="Jones S."/>
            <person name="Krzywinski M."/>
            <person name="Mathewson C."/>
            <person name="Siddiqui A."/>
            <person name="Wye N."/>
            <person name="McPherson J."/>
            <person name="Zhao S."/>
            <person name="Fraser C.M."/>
            <person name="Shetty J."/>
            <person name="Shatsman S."/>
            <person name="Geer K."/>
            <person name="Chen Y."/>
            <person name="Abramzon S."/>
            <person name="Nierman W.C."/>
            <person name="Havlak P.H."/>
            <person name="Chen R."/>
            <person name="Durbin K.J."/>
            <person name="Egan A."/>
            <person name="Ren Y."/>
            <person name="Song X.-Z."/>
            <person name="Li B."/>
            <person name="Liu Y."/>
            <person name="Qin X."/>
            <person name="Cawley S."/>
            <person name="Cooney A.J."/>
            <person name="D'Souza L.M."/>
            <person name="Martin K."/>
            <person name="Wu J.Q."/>
            <person name="Gonzalez-Garay M.L."/>
            <person name="Jackson A.R."/>
            <person name="Kalafus K.J."/>
            <person name="McLeod M.P."/>
            <person name="Milosavljevic A."/>
            <person name="Virk D."/>
            <person name="Volkov A."/>
            <person name="Wheeler D.A."/>
            <person name="Zhang Z."/>
            <person name="Bailey J.A."/>
            <person name="Eichler E.E."/>
            <person name="Tuzun E."/>
            <person name="Birney E."/>
            <person name="Mongin E."/>
            <person name="Ureta-Vidal A."/>
            <person name="Woodwark C."/>
            <person name="Zdobnov E."/>
            <person name="Bork P."/>
            <person name="Suyama M."/>
            <person name="Torrents D."/>
            <person name="Alexandersson M."/>
            <person name="Trask B.J."/>
            <person name="Young J.M."/>
            <person name="Huang H."/>
            <person name="Wang H."/>
            <person name="Xing H."/>
            <person name="Daniels S."/>
            <person name="Gietzen D."/>
            <person name="Schmidt J."/>
            <person name="Stevens K."/>
            <person name="Vitt U."/>
            <person name="Wingrove J."/>
            <person name="Camara F."/>
            <person name="Mar Alba M."/>
            <person name="Abril J.F."/>
            <person name="Guigo R."/>
            <person name="Smit A."/>
            <person name="Dubchak I."/>
            <person name="Rubin E.M."/>
            <person name="Couronne O."/>
            <person name="Poliakov A."/>
            <person name="Huebner N."/>
            <person name="Ganten D."/>
            <person name="Goesele C."/>
            <person name="Hummel O."/>
            <person name="Kreitler T."/>
            <person name="Lee Y.-A."/>
            <person name="Monti J."/>
            <person name="Schulz H."/>
            <person name="Zimdahl H."/>
            <person name="Himmelbauer H."/>
            <person name="Lehrach H."/>
            <person name="Jacob H.J."/>
            <person name="Bromberg S."/>
            <person name="Gullings-Handley J."/>
            <person name="Jensen-Seaman M.I."/>
            <person name="Kwitek A.E."/>
            <person name="Lazar J."/>
            <person name="Pasko D."/>
            <person name="Tonellato P.J."/>
            <person name="Twigger S."/>
            <person name="Ponting C.P."/>
            <person name="Duarte J.M."/>
            <person name="Rice S."/>
            <person name="Goodstadt L."/>
            <person name="Beatson S.A."/>
            <person name="Emes R.D."/>
            <person name="Winter E.E."/>
            <person name="Webber C."/>
            <person name="Brandt P."/>
            <person name="Nyakatura G."/>
            <person name="Adetobi M."/>
            <person name="Chiaromonte F."/>
            <person name="Elnitski L."/>
            <person name="Eswara P."/>
            <person name="Hardison R.C."/>
            <person name="Hou M."/>
            <person name="Kolbe D."/>
            <person name="Makova K."/>
            <person name="Miller W."/>
            <person name="Nekrutenko A."/>
            <person name="Riemer C."/>
            <person name="Schwartz S."/>
            <person name="Taylor J."/>
            <person name="Yang S."/>
            <person name="Zhang Y."/>
            <person name="Lindpaintner K."/>
            <person name="Andrews T.D."/>
            <person name="Caccamo M."/>
            <person name="Clamp M."/>
            <person name="Clarke L."/>
            <person name="Curwen V."/>
            <person name="Durbin R.M."/>
            <person name="Eyras E."/>
            <person name="Searle S.M."/>
            <person name="Cooper G.M."/>
            <person name="Batzoglou S."/>
            <person name="Brudno M."/>
            <person name="Sidow A."/>
            <person name="Stone E.A."/>
            <person name="Payseur B.A."/>
            <person name="Bourque G."/>
            <person name="Lopez-Otin C."/>
            <person name="Puente X.S."/>
            <person name="Chakrabarti K."/>
            <person name="Chatterji S."/>
            <person name="Dewey C."/>
            <person name="Pachter L."/>
            <person name="Bray N."/>
            <person name="Yap V.B."/>
            <person name="Caspi A."/>
            <person name="Tesler G."/>
            <person name="Pevzner P.A."/>
            <person name="Haussler D."/>
            <person name="Roskin K.M."/>
            <person name="Baertsch R."/>
            <person name="Clawson H."/>
            <person name="Furey T.S."/>
            <person name="Hinrichs A.S."/>
            <person name="Karolchik D."/>
            <person name="Kent W.J."/>
            <person name="Rosenbloom K.R."/>
            <person name="Trumbower H."/>
            <person name="Weirauch M."/>
            <person name="Cooper D.N."/>
            <person name="Stenson P.D."/>
            <person name="Ma B."/>
            <person name="Brent M."/>
            <person name="Arumugam M."/>
            <person name="Shteynberg D."/>
            <person name="Copley R.R."/>
            <person name="Taylor M.S."/>
            <person name="Riethman H."/>
            <person name="Mudunuri U."/>
            <person name="Peterson J."/>
            <person name="Guyer M."/>
            <person name="Felsenfeld A."/>
            <person name="Old S."/>
            <person name="Mockrin S."/>
            <person name="Collins F.S."/>
        </authorList>
    </citation>
    <scope>NUCLEOTIDE SEQUENCE [LARGE SCALE GENOMIC DNA]</scope>
    <source>
        <strain evidence="11 12">Brown Norway</strain>
    </source>
</reference>
<evidence type="ECO:0000313" key="12">
    <source>
        <dbReference type="Proteomes" id="UP000002494"/>
    </source>
</evidence>
<dbReference type="CTD" id="108348307"/>
<evidence type="ECO:0000256" key="6">
    <source>
        <dbReference type="ARBA" id="ARBA00022840"/>
    </source>
</evidence>
<dbReference type="GO" id="GO:0005524">
    <property type="term" value="F:ATP binding"/>
    <property type="evidence" value="ECO:0007669"/>
    <property type="project" value="UniProtKB-KW"/>
</dbReference>
<evidence type="ECO:0000313" key="13">
    <source>
        <dbReference type="RGD" id="11462050"/>
    </source>
</evidence>
<dbReference type="RGD" id="11462050">
    <property type="gene designation" value="Smokl9"/>
</dbReference>
<dbReference type="SMART" id="SM00220">
    <property type="entry name" value="S_TKc"/>
    <property type="match status" value="1"/>
</dbReference>
<dbReference type="InterPro" id="IPR015940">
    <property type="entry name" value="UBA"/>
</dbReference>
<dbReference type="Gene3D" id="1.10.8.10">
    <property type="entry name" value="DNA helicase RuvA subunit, C-terminal domain"/>
    <property type="match status" value="1"/>
</dbReference>
<feature type="domain" description="Protein kinase" evidence="9">
    <location>
        <begin position="1"/>
        <end position="233"/>
    </location>
</feature>
<dbReference type="InterPro" id="IPR000719">
    <property type="entry name" value="Prot_kinase_dom"/>
</dbReference>
<dbReference type="GlyGen" id="A0A8I6A8U4">
    <property type="glycosylation" value="1 site"/>
</dbReference>
<dbReference type="CDD" id="cd14337">
    <property type="entry name" value="UBA_MARK_Par1"/>
    <property type="match status" value="1"/>
</dbReference>
<evidence type="ECO:0000259" key="10">
    <source>
        <dbReference type="PROSITE" id="PS50030"/>
    </source>
</evidence>
<keyword evidence="5" id="KW-0418">Kinase</keyword>
<dbReference type="AGR" id="RGD:11462050"/>
<evidence type="ECO:0000256" key="3">
    <source>
        <dbReference type="ARBA" id="ARBA00022679"/>
    </source>
</evidence>
<evidence type="ECO:0000256" key="5">
    <source>
        <dbReference type="ARBA" id="ARBA00022777"/>
    </source>
</evidence>
<dbReference type="SUPFAM" id="SSF56112">
    <property type="entry name" value="Protein kinase-like (PK-like)"/>
    <property type="match status" value="1"/>
</dbReference>
<proteinExistence type="predicted"/>
<dbReference type="FunFam" id="1.10.8.10:FF:000005">
    <property type="entry name" value="Non-specific serine/threonine protein kinase"/>
    <property type="match status" value="1"/>
</dbReference>
<dbReference type="RefSeq" id="XP_063124259.1">
    <property type="nucleotide sequence ID" value="XM_063268189.1"/>
</dbReference>
<dbReference type="OMA" id="ICNKGNI"/>
<gene>
    <name evidence="11 13" type="primary">Smokl9</name>
</gene>